<keyword evidence="2 4" id="KW-0863">Zinc-finger</keyword>
<keyword evidence="8" id="KW-1185">Reference proteome</keyword>
<dbReference type="SUPFAM" id="SSF57903">
    <property type="entry name" value="FYVE/PHD zinc finger"/>
    <property type="match status" value="1"/>
</dbReference>
<evidence type="ECO:0000259" key="5">
    <source>
        <dbReference type="PROSITE" id="PS50178"/>
    </source>
</evidence>
<accession>A0AAU9KKZ5</accession>
<dbReference type="GO" id="GO:0008270">
    <property type="term" value="F:zinc ion binding"/>
    <property type="evidence" value="ECO:0007669"/>
    <property type="project" value="UniProtKB-KW"/>
</dbReference>
<dbReference type="Pfam" id="PF01363">
    <property type="entry name" value="FYVE"/>
    <property type="match status" value="1"/>
</dbReference>
<evidence type="ECO:0000256" key="3">
    <source>
        <dbReference type="ARBA" id="ARBA00022833"/>
    </source>
</evidence>
<dbReference type="EMBL" id="CAKLCB010000104">
    <property type="protein sequence ID" value="CAH0515289.1"/>
    <property type="molecule type" value="Genomic_DNA"/>
</dbReference>
<protein>
    <recommendedName>
        <fullName evidence="5">FYVE-type domain-containing protein</fullName>
    </recommendedName>
</protein>
<dbReference type="PANTHER" id="PTHR13510">
    <property type="entry name" value="FYVE-FINGER-CONTAINING RAB5 EFFECTOR PROTEIN RABENOSYN-5-RELATED"/>
    <property type="match status" value="1"/>
</dbReference>
<evidence type="ECO:0000313" key="8">
    <source>
        <dbReference type="Proteomes" id="UP001158986"/>
    </source>
</evidence>
<dbReference type="InterPro" id="IPR017455">
    <property type="entry name" value="Znf_FYVE-rel"/>
</dbReference>
<proteinExistence type="predicted"/>
<sequence length="611" mass="69324">MLSSRRGRTLSWNDAKTFPVPEDFFPELELTDEQTQGYEMQVKKIVQDALVEYEKHEAKGAYPIYSAPWVPVGTENLLTAIRRETPERILHSEFRLYGRIHGNYRNFMDFHYAETSHELFQSNQFMYGYVVDAVVLKNIHTKDSGKTHEYMGIKWTCLQPSPFGRKQDNCFLEYLTYTKDQLGRNVGVRVTLPVEIDECPDLYSPLKIKRIKTQSVSIVRSAGSSSDATQLFIMSENNFAGPSVSAKHYKKLIRVYNDMSLSIDSKHILKRGIMCKTKWVPNDSRKACASCHLPFSAAMRHRHHCRLCGDVFCHQCVTIRYVPRGVTNTSRVFEVAKTHFCTACVFAIRRRSEASQARVSRLERSASTTHAISVQDLCFENKDCKLQKEASSIMEHSCFRPEWWDATASYNSESNWSETDSEDASKASLNASGRSLLASSLSSSQSSWTHQVDNSTEKDDVPFVVTLDVIDDDVAILDEKARSSKSRLYKKLSMSGQYSMSRRHLQKRAPTPKSSDDTLEITEVIDTVDMMPMSELQQQSGTAGGVLHEVAQKHSKRRSGRESCNSGGCLSRDKVTNRFRSSRSISQCLAEQEELLRCMLCVSQAQWASVA</sequence>
<keyword evidence="1" id="KW-0479">Metal-binding</keyword>
<keyword evidence="3" id="KW-0862">Zinc</keyword>
<organism evidence="6 9">
    <name type="scientific">Peronospora belbahrii</name>
    <dbReference type="NCBI Taxonomy" id="622444"/>
    <lineage>
        <taxon>Eukaryota</taxon>
        <taxon>Sar</taxon>
        <taxon>Stramenopiles</taxon>
        <taxon>Oomycota</taxon>
        <taxon>Peronosporomycetes</taxon>
        <taxon>Peronosporales</taxon>
        <taxon>Peronosporaceae</taxon>
        <taxon>Peronospora</taxon>
    </lineage>
</organism>
<evidence type="ECO:0000256" key="2">
    <source>
        <dbReference type="ARBA" id="ARBA00022771"/>
    </source>
</evidence>
<evidence type="ECO:0000313" key="9">
    <source>
        <dbReference type="Proteomes" id="UP001160483"/>
    </source>
</evidence>
<comment type="caution">
    <text evidence="6">The sequence shown here is derived from an EMBL/GenBank/DDBJ whole genome shotgun (WGS) entry which is preliminary data.</text>
</comment>
<dbReference type="PROSITE" id="PS50178">
    <property type="entry name" value="ZF_FYVE"/>
    <property type="match status" value="1"/>
</dbReference>
<reference evidence="6 8" key="1">
    <citation type="submission" date="2021-11" db="EMBL/GenBank/DDBJ databases">
        <authorList>
            <person name="Islam A."/>
            <person name="Islam S."/>
            <person name="Flora M.S."/>
            <person name="Rahman M."/>
            <person name="Ziaur R.M."/>
            <person name="Epstein J.H."/>
            <person name="Hassan M."/>
            <person name="Klassen M."/>
            <person name="Woodard K."/>
            <person name="Webb A."/>
            <person name="Webby R.J."/>
            <person name="El Zowalaty M.E."/>
        </authorList>
    </citation>
    <scope>NUCLEOTIDE SEQUENCE</scope>
    <source>
        <strain evidence="7">Pbs1</strain>
        <strain evidence="6">Pbs3</strain>
    </source>
</reference>
<dbReference type="Proteomes" id="UP001160483">
    <property type="component" value="Unassembled WGS sequence"/>
</dbReference>
<name>A0AAU9KKZ5_9STRA</name>
<dbReference type="Proteomes" id="UP001158986">
    <property type="component" value="Unassembled WGS sequence"/>
</dbReference>
<dbReference type="AlphaFoldDB" id="A0AAU9KKZ5"/>
<evidence type="ECO:0000256" key="4">
    <source>
        <dbReference type="PROSITE-ProRule" id="PRU00091"/>
    </source>
</evidence>
<evidence type="ECO:0000313" key="7">
    <source>
        <dbReference type="EMBL" id="CAH0515289.1"/>
    </source>
</evidence>
<dbReference type="InterPro" id="IPR013083">
    <property type="entry name" value="Znf_RING/FYVE/PHD"/>
</dbReference>
<dbReference type="InterPro" id="IPR011011">
    <property type="entry name" value="Znf_FYVE_PHD"/>
</dbReference>
<dbReference type="PANTHER" id="PTHR13510:SF44">
    <property type="entry name" value="RABENOSYN-5"/>
    <property type="match status" value="1"/>
</dbReference>
<dbReference type="Gene3D" id="3.30.40.10">
    <property type="entry name" value="Zinc/RING finger domain, C3HC4 (zinc finger)"/>
    <property type="match status" value="1"/>
</dbReference>
<dbReference type="SMART" id="SM00064">
    <property type="entry name" value="FYVE"/>
    <property type="match status" value="1"/>
</dbReference>
<evidence type="ECO:0000256" key="1">
    <source>
        <dbReference type="ARBA" id="ARBA00022723"/>
    </source>
</evidence>
<evidence type="ECO:0000313" key="6">
    <source>
        <dbReference type="EMBL" id="CAH0473523.1"/>
    </source>
</evidence>
<dbReference type="InterPro" id="IPR000306">
    <property type="entry name" value="Znf_FYVE"/>
</dbReference>
<gene>
    <name evidence="7" type="ORF">PBS001_LOCUS2003</name>
    <name evidence="6" type="ORF">PBS003_LOCUS410</name>
</gene>
<feature type="domain" description="FYVE-type" evidence="5">
    <location>
        <begin position="282"/>
        <end position="349"/>
    </location>
</feature>
<dbReference type="EMBL" id="CAKKTJ010000086">
    <property type="protein sequence ID" value="CAH0473523.1"/>
    <property type="molecule type" value="Genomic_DNA"/>
</dbReference>
<dbReference type="InterPro" id="IPR052727">
    <property type="entry name" value="Rab4/Rab5_effector"/>
</dbReference>